<feature type="compositionally biased region" description="Low complexity" evidence="1">
    <location>
        <begin position="537"/>
        <end position="557"/>
    </location>
</feature>
<reference evidence="3" key="1">
    <citation type="submission" date="2025-08" db="UniProtKB">
        <authorList>
            <consortium name="RefSeq"/>
        </authorList>
    </citation>
    <scope>IDENTIFICATION</scope>
    <source>
        <tissue evidence="3">Gonads</tissue>
    </source>
</reference>
<dbReference type="CTD" id="37723"/>
<dbReference type="Proteomes" id="UP000504635">
    <property type="component" value="Unplaced"/>
</dbReference>
<feature type="region of interest" description="Disordered" evidence="1">
    <location>
        <begin position="430"/>
        <end position="449"/>
    </location>
</feature>
<dbReference type="KEGG" id="soy:115889407"/>
<dbReference type="OrthoDB" id="8192658at2759"/>
<evidence type="ECO:0000313" key="2">
    <source>
        <dbReference type="Proteomes" id="UP000504635"/>
    </source>
</evidence>
<evidence type="ECO:0000256" key="1">
    <source>
        <dbReference type="SAM" id="MobiDB-lite"/>
    </source>
</evidence>
<feature type="compositionally biased region" description="Polar residues" evidence="1">
    <location>
        <begin position="580"/>
        <end position="594"/>
    </location>
</feature>
<accession>A0A6J2YPN4</accession>
<evidence type="ECO:0000313" key="3">
    <source>
        <dbReference type="RefSeq" id="XP_030765249.1"/>
    </source>
</evidence>
<sequence>MELEFGKHFKDATNLLLMMDHDSGYIEGSENCITHDSFKDHTRVYDEPDNFYLNEDALLEKPEVFINLDKPKNFLNNEGAHRLYSPESFLESSVKSEDSTNRYSGIESNSEPSVEIPLQDPIVVKCQDLSQMDSCSANQYSKTDTTLGCTTYNPVLIEKYNTASADSINNMTPLKGFPLISGKTQGPCSSAKSVSNVDKLMDSKDKKKLTLVFSKSKNENHYECKRKYPSITPEKKFDVPLSATISPDIFGDEEVAVNNTTNYFETQTLEQCKLSTQTKNEEIYVDKLDHKLLKRVQKGMSGVLPPPSVTIINMSSAEMLERIQANKDYFWNSDVIIEKVDCENNESSLNSSSDSRSCSKSLLLNIESSTNLDNAEFTQLLKYRYHGLHHNRSRVSEEIESMCEKYQKRFVGAETQSTCTVFELQVSSPTKRKMTKPRWGGKSPGRRLSHLARRRITFSSANLQTGGSRLAGSRARQILVDARQMELLNRRKSPRKSPRKTPKKTPRKSPKTKARTPSSSAKKKLAMKFRKLTGEFETSVPSTSETSFTFSKTTSSENNKGNTMSSKRALFQSPNRDRNSSLTTNYPQGVLNSTEKSKLRRVLFSSPKKSSPLKGKKSPFKQMGMEKKRKRSESDDVPPAKFPRSVSMDIRAVSSGSRSFFKPQSELNASLTRSQSNYELTDTHKKKLQWAVYGALQLNNITKDHPQWKIFAAVLGRVVRYFFTHQVAASMAVGAKLEGGTTERMNRIAKYHILSVIKGKSADEIIAEYLKSRPRVSKPQGYVAPEEYNNMKKKITPAVKDGILQDRVNTIESWEKTRAQQMLKPTLTENRIERIRKVINFGDDR</sequence>
<dbReference type="FunCoup" id="A0A6J2YPN4">
    <property type="interactions" value="4"/>
</dbReference>
<proteinExistence type="predicted"/>
<feature type="region of interest" description="Disordered" evidence="1">
    <location>
        <begin position="484"/>
        <end position="524"/>
    </location>
</feature>
<feature type="compositionally biased region" description="Low complexity" evidence="1">
    <location>
        <begin position="603"/>
        <end position="613"/>
    </location>
</feature>
<protein>
    <submittedName>
        <fullName evidence="3">Uncharacterized protein LOC115889407</fullName>
    </submittedName>
</protein>
<dbReference type="AlphaFoldDB" id="A0A6J2YPN4"/>
<feature type="region of interest" description="Disordered" evidence="1">
    <location>
        <begin position="537"/>
        <end position="644"/>
    </location>
</feature>
<dbReference type="GeneID" id="115889407"/>
<feature type="compositionally biased region" description="Basic residues" evidence="1">
    <location>
        <begin position="490"/>
        <end position="514"/>
    </location>
</feature>
<dbReference type="RefSeq" id="XP_030765249.1">
    <property type="nucleotide sequence ID" value="XM_030909389.1"/>
</dbReference>
<dbReference type="InParanoid" id="A0A6J2YPN4"/>
<gene>
    <name evidence="3" type="primary">LOC115889407</name>
</gene>
<keyword evidence="2" id="KW-1185">Reference proteome</keyword>
<name>A0A6J2YPN4_SITOR</name>
<organism evidence="2 3">
    <name type="scientific">Sitophilus oryzae</name>
    <name type="common">Rice weevil</name>
    <name type="synonym">Curculio oryzae</name>
    <dbReference type="NCBI Taxonomy" id="7048"/>
    <lineage>
        <taxon>Eukaryota</taxon>
        <taxon>Metazoa</taxon>
        <taxon>Ecdysozoa</taxon>
        <taxon>Arthropoda</taxon>
        <taxon>Hexapoda</taxon>
        <taxon>Insecta</taxon>
        <taxon>Pterygota</taxon>
        <taxon>Neoptera</taxon>
        <taxon>Endopterygota</taxon>
        <taxon>Coleoptera</taxon>
        <taxon>Polyphaga</taxon>
        <taxon>Cucujiformia</taxon>
        <taxon>Curculionidae</taxon>
        <taxon>Dryophthorinae</taxon>
        <taxon>Sitophilus</taxon>
    </lineage>
</organism>